<evidence type="ECO:0000259" key="3">
    <source>
        <dbReference type="Pfam" id="PF00899"/>
    </source>
</evidence>
<dbReference type="PANTHER" id="PTHR10953">
    <property type="entry name" value="UBIQUITIN-ACTIVATING ENZYME E1"/>
    <property type="match status" value="1"/>
</dbReference>
<organism evidence="4 5">
    <name type="scientific">Shewanella canadensis</name>
    <dbReference type="NCBI Taxonomy" id="271096"/>
    <lineage>
        <taxon>Bacteria</taxon>
        <taxon>Pseudomonadati</taxon>
        <taxon>Pseudomonadota</taxon>
        <taxon>Gammaproteobacteria</taxon>
        <taxon>Alteromonadales</taxon>
        <taxon>Shewanellaceae</taxon>
        <taxon>Shewanella</taxon>
    </lineage>
</organism>
<dbReference type="EMBL" id="RXNU01000011">
    <property type="protein sequence ID" value="RTR37654.1"/>
    <property type="molecule type" value="Genomic_DNA"/>
</dbReference>
<dbReference type="InterPro" id="IPR035985">
    <property type="entry name" value="Ubiquitin-activating_enz"/>
</dbReference>
<feature type="compositionally biased region" description="Basic and acidic residues" evidence="2">
    <location>
        <begin position="257"/>
        <end position="268"/>
    </location>
</feature>
<dbReference type="PANTHER" id="PTHR10953:SF240">
    <property type="entry name" value="SULFUR CARRIER PROTEIN THIS ADENYLYLTRANSFERASE"/>
    <property type="match status" value="1"/>
</dbReference>
<evidence type="ECO:0000256" key="1">
    <source>
        <dbReference type="ARBA" id="ARBA00009919"/>
    </source>
</evidence>
<name>A0A431WR42_9GAMM</name>
<feature type="region of interest" description="Disordered" evidence="2">
    <location>
        <begin position="256"/>
        <end position="282"/>
    </location>
</feature>
<keyword evidence="5" id="KW-1185">Reference proteome</keyword>
<evidence type="ECO:0000256" key="2">
    <source>
        <dbReference type="SAM" id="MobiDB-lite"/>
    </source>
</evidence>
<comment type="similarity">
    <text evidence="1">Belongs to the HesA/MoeB/ThiF family.</text>
</comment>
<evidence type="ECO:0000313" key="5">
    <source>
        <dbReference type="Proteomes" id="UP000267448"/>
    </source>
</evidence>
<dbReference type="InterPro" id="IPR045886">
    <property type="entry name" value="ThiF/MoeB/HesA"/>
</dbReference>
<accession>A0A431WR42</accession>
<comment type="caution">
    <text evidence="4">The sequence shown here is derived from an EMBL/GenBank/DDBJ whole genome shotgun (WGS) entry which is preliminary data.</text>
</comment>
<dbReference type="SUPFAM" id="SSF69572">
    <property type="entry name" value="Activating enzymes of the ubiquitin-like proteins"/>
    <property type="match status" value="1"/>
</dbReference>
<dbReference type="GO" id="GO:0004792">
    <property type="term" value="F:thiosulfate-cyanide sulfurtransferase activity"/>
    <property type="evidence" value="ECO:0007669"/>
    <property type="project" value="TreeGrafter"/>
</dbReference>
<gene>
    <name evidence="4" type="ORF">EKG38_18255</name>
</gene>
<dbReference type="RefSeq" id="WP_126521718.1">
    <property type="nucleotide sequence ID" value="NZ_RXNU01000011.1"/>
</dbReference>
<dbReference type="Pfam" id="PF00899">
    <property type="entry name" value="ThiF"/>
    <property type="match status" value="1"/>
</dbReference>
<dbReference type="OrthoDB" id="9804286at2"/>
<dbReference type="InterPro" id="IPR000594">
    <property type="entry name" value="ThiF_NAD_FAD-bd"/>
</dbReference>
<feature type="domain" description="THIF-type NAD/FAD binding fold" evidence="3">
    <location>
        <begin position="9"/>
        <end position="244"/>
    </location>
</feature>
<dbReference type="CDD" id="cd00757">
    <property type="entry name" value="ThiF_MoeB_HesA_family"/>
    <property type="match status" value="1"/>
</dbReference>
<dbReference type="GO" id="GO:0016779">
    <property type="term" value="F:nucleotidyltransferase activity"/>
    <property type="evidence" value="ECO:0007669"/>
    <property type="project" value="TreeGrafter"/>
</dbReference>
<dbReference type="GO" id="GO:0005829">
    <property type="term" value="C:cytosol"/>
    <property type="evidence" value="ECO:0007669"/>
    <property type="project" value="TreeGrafter"/>
</dbReference>
<dbReference type="Proteomes" id="UP000267448">
    <property type="component" value="Unassembled WGS sequence"/>
</dbReference>
<proteinExistence type="inferred from homology"/>
<sequence length="282" mass="30952">MNDLDFIRYSRQILLDEVGESGQTSLLSRHVIVIGVGGLGSLVSQQLAAAGVGRLTLVDHDSVELSNLPRQLLFNESDIGKNKAITARDKLALAYSQCKIESVTDKFGQDNGASIVKMADMVIDCTDNFVSRQQVNRFCVEAQHPLVTAAVAHFHGQIFMVDLKSAPESGCYHCLFPDDSVVSETCRNVGVLGPMVGVMASMQALMAINHLFGIGQWSGKLMRFDGLNLKWREASLSRDPQCDVCGQKYSVSGHHQPSHEHSCHDRSRNHQSFNEESSHAPD</sequence>
<dbReference type="Gene3D" id="3.40.50.720">
    <property type="entry name" value="NAD(P)-binding Rossmann-like Domain"/>
    <property type="match status" value="1"/>
</dbReference>
<reference evidence="4 5" key="1">
    <citation type="submission" date="2018-12" db="EMBL/GenBank/DDBJ databases">
        <authorList>
            <person name="Yu L."/>
        </authorList>
    </citation>
    <scope>NUCLEOTIDE SEQUENCE [LARGE SCALE GENOMIC DNA]</scope>
    <source>
        <strain evidence="4 5">HAW-EB2</strain>
    </source>
</reference>
<protein>
    <submittedName>
        <fullName evidence="4">HesA/MoeB/ThiF family protein</fullName>
    </submittedName>
</protein>
<evidence type="ECO:0000313" key="4">
    <source>
        <dbReference type="EMBL" id="RTR37654.1"/>
    </source>
</evidence>
<dbReference type="FunFam" id="3.40.50.720:FF:000080">
    <property type="entry name" value="Thiazole biosynthesis adenylyltransferase ThiF"/>
    <property type="match status" value="1"/>
</dbReference>
<dbReference type="GO" id="GO:0008641">
    <property type="term" value="F:ubiquitin-like modifier activating enzyme activity"/>
    <property type="evidence" value="ECO:0007669"/>
    <property type="project" value="InterPro"/>
</dbReference>
<dbReference type="GO" id="GO:0008146">
    <property type="term" value="F:sulfotransferase activity"/>
    <property type="evidence" value="ECO:0007669"/>
    <property type="project" value="TreeGrafter"/>
</dbReference>
<dbReference type="AlphaFoldDB" id="A0A431WR42"/>